<sequence length="68" mass="8052">MTWLSEYNCNQAYKTFYQIYSCERGFSQLYLVKTKLRSAMMTQYCLQIIMLPYIEQSLAKSVQVADNC</sequence>
<name>A0ABQ9I8G4_9NEOP</name>
<comment type="caution">
    <text evidence="1">The sequence shown here is derived from an EMBL/GenBank/DDBJ whole genome shotgun (WGS) entry which is preliminary data.</text>
</comment>
<evidence type="ECO:0000313" key="1">
    <source>
        <dbReference type="EMBL" id="KAJ8892962.1"/>
    </source>
</evidence>
<dbReference type="Proteomes" id="UP001159363">
    <property type="component" value="Chromosome 2"/>
</dbReference>
<evidence type="ECO:0000313" key="2">
    <source>
        <dbReference type="Proteomes" id="UP001159363"/>
    </source>
</evidence>
<dbReference type="EMBL" id="JARBHB010000002">
    <property type="protein sequence ID" value="KAJ8892962.1"/>
    <property type="molecule type" value="Genomic_DNA"/>
</dbReference>
<reference evidence="1 2" key="1">
    <citation type="submission" date="2023-02" db="EMBL/GenBank/DDBJ databases">
        <title>LHISI_Scaffold_Assembly.</title>
        <authorList>
            <person name="Stuart O.P."/>
            <person name="Cleave R."/>
            <person name="Magrath M.J.L."/>
            <person name="Mikheyev A.S."/>
        </authorList>
    </citation>
    <scope>NUCLEOTIDE SEQUENCE [LARGE SCALE GENOMIC DNA]</scope>
    <source>
        <strain evidence="1">Daus_M_001</strain>
        <tissue evidence="1">Leg muscle</tissue>
    </source>
</reference>
<protein>
    <submittedName>
        <fullName evidence="1">Uncharacterized protein</fullName>
    </submittedName>
</protein>
<gene>
    <name evidence="1" type="ORF">PR048_005543</name>
</gene>
<organism evidence="1 2">
    <name type="scientific">Dryococelus australis</name>
    <dbReference type="NCBI Taxonomy" id="614101"/>
    <lineage>
        <taxon>Eukaryota</taxon>
        <taxon>Metazoa</taxon>
        <taxon>Ecdysozoa</taxon>
        <taxon>Arthropoda</taxon>
        <taxon>Hexapoda</taxon>
        <taxon>Insecta</taxon>
        <taxon>Pterygota</taxon>
        <taxon>Neoptera</taxon>
        <taxon>Polyneoptera</taxon>
        <taxon>Phasmatodea</taxon>
        <taxon>Verophasmatodea</taxon>
        <taxon>Anareolatae</taxon>
        <taxon>Phasmatidae</taxon>
        <taxon>Eurycanthinae</taxon>
        <taxon>Dryococelus</taxon>
    </lineage>
</organism>
<keyword evidence="2" id="KW-1185">Reference proteome</keyword>
<accession>A0ABQ9I8G4</accession>
<proteinExistence type="predicted"/>